<name>A0ABU7RI80_9BACT</name>
<dbReference type="EMBL" id="JAZGLY010000005">
    <property type="protein sequence ID" value="MEE6187662.1"/>
    <property type="molecule type" value="Genomic_DNA"/>
</dbReference>
<dbReference type="InterPro" id="IPR005496">
    <property type="entry name" value="Integral_membrane_TerC"/>
</dbReference>
<evidence type="ECO:0000313" key="8">
    <source>
        <dbReference type="Proteomes" id="UP001357452"/>
    </source>
</evidence>
<keyword evidence="4 6" id="KW-1133">Transmembrane helix</keyword>
<dbReference type="SUPFAM" id="SSF103473">
    <property type="entry name" value="MFS general substrate transporter"/>
    <property type="match status" value="1"/>
</dbReference>
<feature type="transmembrane region" description="Helical" evidence="6">
    <location>
        <begin position="55"/>
        <end position="75"/>
    </location>
</feature>
<evidence type="ECO:0000256" key="2">
    <source>
        <dbReference type="ARBA" id="ARBA00007511"/>
    </source>
</evidence>
<comment type="subcellular location">
    <subcellularLocation>
        <location evidence="1">Membrane</location>
        <topology evidence="1">Multi-pass membrane protein</topology>
    </subcellularLocation>
</comment>
<feature type="transmembrane region" description="Helical" evidence="6">
    <location>
        <begin position="228"/>
        <end position="247"/>
    </location>
</feature>
<evidence type="ECO:0000256" key="4">
    <source>
        <dbReference type="ARBA" id="ARBA00022989"/>
    </source>
</evidence>
<gene>
    <name evidence="7" type="ORF">V2H41_10285</name>
</gene>
<feature type="transmembrane region" description="Helical" evidence="6">
    <location>
        <begin position="133"/>
        <end position="152"/>
    </location>
</feature>
<evidence type="ECO:0000313" key="7">
    <source>
        <dbReference type="EMBL" id="MEE6187662.1"/>
    </source>
</evidence>
<dbReference type="PANTHER" id="PTHR30238">
    <property type="entry name" value="MEMBRANE BOUND PREDICTED REDOX MODULATOR"/>
    <property type="match status" value="1"/>
</dbReference>
<dbReference type="Proteomes" id="UP001357452">
    <property type="component" value="Unassembled WGS sequence"/>
</dbReference>
<protein>
    <submittedName>
        <fullName evidence="7">TerC family protein</fullName>
    </submittedName>
</protein>
<feature type="transmembrane region" description="Helical" evidence="6">
    <location>
        <begin position="195"/>
        <end position="216"/>
    </location>
</feature>
<proteinExistence type="inferred from homology"/>
<dbReference type="PANTHER" id="PTHR30238:SF4">
    <property type="entry name" value="SLL1022 PROTEIN"/>
    <property type="match status" value="1"/>
</dbReference>
<keyword evidence="8" id="KW-1185">Reference proteome</keyword>
<accession>A0ABU7RI80</accession>
<sequence length="274" mass="30801">METLFISAPELFTFDSLVSFIILAILEIVLGIDNVIFVSIILSRLPRNLQKRGRVTWMITGIISRCLLLAALSWLLSQKGKYIIPDSWFGKGFDLASLVMLAGGIFLIYKSVKEIHHKLEGEDPMANPQNRKTLTFGVAIAQILLIDAVFSFDSVITAGGTAKHLEIMIAAVIVAMIVMFTFSPKIADFIEKHPTLKILALSFLVMIGVSLIVEGWNSEKAHELHLKNYIYFAMAFSFVVEVLNMIMRKRTDKRVVQLNAPRLKKERDETSETI</sequence>
<dbReference type="Pfam" id="PF03741">
    <property type="entry name" value="TerC"/>
    <property type="match status" value="1"/>
</dbReference>
<comment type="caution">
    <text evidence="7">The sequence shown here is derived from an EMBL/GenBank/DDBJ whole genome shotgun (WGS) entry which is preliminary data.</text>
</comment>
<dbReference type="RefSeq" id="WP_330975070.1">
    <property type="nucleotide sequence ID" value="NZ_JAZGLY010000005.1"/>
</dbReference>
<evidence type="ECO:0000256" key="5">
    <source>
        <dbReference type="ARBA" id="ARBA00023136"/>
    </source>
</evidence>
<feature type="transmembrane region" description="Helical" evidence="6">
    <location>
        <begin position="164"/>
        <end position="183"/>
    </location>
</feature>
<feature type="transmembrane region" description="Helical" evidence="6">
    <location>
        <begin position="20"/>
        <end position="43"/>
    </location>
</feature>
<evidence type="ECO:0000256" key="1">
    <source>
        <dbReference type="ARBA" id="ARBA00004141"/>
    </source>
</evidence>
<organism evidence="7 8">
    <name type="scientific">Niabella digestorum</name>
    <dbReference type="NCBI Taxonomy" id="3117701"/>
    <lineage>
        <taxon>Bacteria</taxon>
        <taxon>Pseudomonadati</taxon>
        <taxon>Bacteroidota</taxon>
        <taxon>Chitinophagia</taxon>
        <taxon>Chitinophagales</taxon>
        <taxon>Chitinophagaceae</taxon>
        <taxon>Niabella</taxon>
    </lineage>
</organism>
<comment type="similarity">
    <text evidence="2">Belongs to the TerC family.</text>
</comment>
<feature type="transmembrane region" description="Helical" evidence="6">
    <location>
        <begin position="95"/>
        <end position="112"/>
    </location>
</feature>
<evidence type="ECO:0000256" key="3">
    <source>
        <dbReference type="ARBA" id="ARBA00022692"/>
    </source>
</evidence>
<evidence type="ECO:0000256" key="6">
    <source>
        <dbReference type="SAM" id="Phobius"/>
    </source>
</evidence>
<reference evidence="7 8" key="1">
    <citation type="submission" date="2024-01" db="EMBL/GenBank/DDBJ databases">
        <title>Niabella digestum sp. nov., isolated from waste digestion system.</title>
        <authorList>
            <person name="Zhang L."/>
        </authorList>
    </citation>
    <scope>NUCLEOTIDE SEQUENCE [LARGE SCALE GENOMIC DNA]</scope>
    <source>
        <strain evidence="7 8">A18</strain>
    </source>
</reference>
<keyword evidence="5 6" id="KW-0472">Membrane</keyword>
<keyword evidence="3 6" id="KW-0812">Transmembrane</keyword>
<dbReference type="InterPro" id="IPR036259">
    <property type="entry name" value="MFS_trans_sf"/>
</dbReference>